<evidence type="ECO:0000313" key="3">
    <source>
        <dbReference type="EMBL" id="SHI19906.1"/>
    </source>
</evidence>
<dbReference type="STRING" id="1123282.SAMN02745823_03299"/>
<feature type="domain" description="PSP1 C-terminal" evidence="2">
    <location>
        <begin position="61"/>
        <end position="146"/>
    </location>
</feature>
<proteinExistence type="predicted"/>
<keyword evidence="4" id="KW-1185">Reference proteome</keyword>
<dbReference type="OrthoDB" id="9779344at2"/>
<dbReference type="NCBIfam" id="NF041131">
    <property type="entry name" value="RicT_YaaT_fam"/>
    <property type="match status" value="1"/>
</dbReference>
<dbReference type="InterPro" id="IPR007557">
    <property type="entry name" value="PSP1_C"/>
</dbReference>
<feature type="region of interest" description="Disordered" evidence="1">
    <location>
        <begin position="288"/>
        <end position="407"/>
    </location>
</feature>
<feature type="compositionally biased region" description="Basic and acidic residues" evidence="1">
    <location>
        <begin position="288"/>
        <end position="337"/>
    </location>
</feature>
<feature type="compositionally biased region" description="Basic residues" evidence="1">
    <location>
        <begin position="371"/>
        <end position="388"/>
    </location>
</feature>
<dbReference type="InterPro" id="IPR047767">
    <property type="entry name" value="PSP1-like"/>
</dbReference>
<evidence type="ECO:0000313" key="4">
    <source>
        <dbReference type="Proteomes" id="UP000183995"/>
    </source>
</evidence>
<dbReference type="Pfam" id="PF04468">
    <property type="entry name" value="PSP1"/>
    <property type="match status" value="1"/>
</dbReference>
<dbReference type="PANTHER" id="PTHR43830:SF3">
    <property type="entry name" value="PROTEIN PSP1"/>
    <property type="match status" value="1"/>
</dbReference>
<protein>
    <submittedName>
        <fullName evidence="3">Cell fate regulator YaaT, PSP1 superfamily (Controls sporulation, competence, biofilm development)</fullName>
    </submittedName>
</protein>
<dbReference type="AlphaFoldDB" id="A0A1M5Z6M8"/>
<dbReference type="GO" id="GO:0005737">
    <property type="term" value="C:cytoplasm"/>
    <property type="evidence" value="ECO:0007669"/>
    <property type="project" value="TreeGrafter"/>
</dbReference>
<dbReference type="EMBL" id="FQXV01000014">
    <property type="protein sequence ID" value="SHI19906.1"/>
    <property type="molecule type" value="Genomic_DNA"/>
</dbReference>
<organism evidence="3 4">
    <name type="scientific">Sporobacter termitidis DSM 10068</name>
    <dbReference type="NCBI Taxonomy" id="1123282"/>
    <lineage>
        <taxon>Bacteria</taxon>
        <taxon>Bacillati</taxon>
        <taxon>Bacillota</taxon>
        <taxon>Clostridia</taxon>
        <taxon>Eubacteriales</taxon>
        <taxon>Oscillospiraceae</taxon>
        <taxon>Sporobacter</taxon>
    </lineage>
</organism>
<evidence type="ECO:0000256" key="1">
    <source>
        <dbReference type="SAM" id="MobiDB-lite"/>
    </source>
</evidence>
<name>A0A1M5Z6M8_9FIRM</name>
<gene>
    <name evidence="3" type="ORF">SAMN02745823_03299</name>
</gene>
<dbReference type="RefSeq" id="WP_073081409.1">
    <property type="nucleotide sequence ID" value="NZ_FQXV01000014.1"/>
</dbReference>
<sequence>MTEVISVRFKNKGKIYFFDPTGQTVPTNAHVVVETAKGLEYAECTCGNHDVEDTAIIPPLRPVVRVATAEDDRKAAENKAKESEAFEFCQKKIAEHRLDMKLVDVEFSFEGSKILFFFTSDGRVDFRELVKDLASVFKTRIELRQIGVRDEARMLGGLGICGKPFCCEQFLDEFHPVSIKMAKTQGLSLNPVKISGTCGRLMCCLKYEENAYEDLVKKAPKIDAFVDTPSGKGSVISINLLRGNAKVRLEDGMDTTLKTFTFDELDVLGGKARRAEYIAARAEGKLEEAGFTERPREPRFEPKPETRSEPRPEQPRREFSSEQARRPEHSPRNEQRNGRPHHAKPAPKAEKKQPPVQKEAAQQPQGDKAAVKKPGKRHHRGGKGRNKFPKPAGGQPAGAADSGGADS</sequence>
<feature type="compositionally biased region" description="Low complexity" evidence="1">
    <location>
        <begin position="391"/>
        <end position="407"/>
    </location>
</feature>
<dbReference type="Proteomes" id="UP000183995">
    <property type="component" value="Unassembled WGS sequence"/>
</dbReference>
<reference evidence="3 4" key="1">
    <citation type="submission" date="2016-11" db="EMBL/GenBank/DDBJ databases">
        <authorList>
            <person name="Jaros S."/>
            <person name="Januszkiewicz K."/>
            <person name="Wedrychowicz H."/>
        </authorList>
    </citation>
    <scope>NUCLEOTIDE SEQUENCE [LARGE SCALE GENOMIC DNA]</scope>
    <source>
        <strain evidence="3 4">DSM 10068</strain>
    </source>
</reference>
<evidence type="ECO:0000259" key="2">
    <source>
        <dbReference type="PROSITE" id="PS51411"/>
    </source>
</evidence>
<dbReference type="PANTHER" id="PTHR43830">
    <property type="entry name" value="PROTEIN PSP1"/>
    <property type="match status" value="1"/>
</dbReference>
<accession>A0A1M5Z6M8</accession>
<dbReference type="PROSITE" id="PS51411">
    <property type="entry name" value="PSP1_C"/>
    <property type="match status" value="1"/>
</dbReference>